<proteinExistence type="predicted"/>
<dbReference type="Pfam" id="PF13692">
    <property type="entry name" value="Glyco_trans_1_4"/>
    <property type="match status" value="1"/>
</dbReference>
<gene>
    <name evidence="1" type="ORF">GA0070618_0122</name>
</gene>
<protein>
    <submittedName>
        <fullName evidence="1">Glycosyl transferases group 1</fullName>
    </submittedName>
</protein>
<accession>A0A1C4U953</accession>
<reference evidence="2" key="1">
    <citation type="submission" date="2016-06" db="EMBL/GenBank/DDBJ databases">
        <authorList>
            <person name="Varghese N."/>
            <person name="Submissions Spin"/>
        </authorList>
    </citation>
    <scope>NUCLEOTIDE SEQUENCE [LARGE SCALE GENOMIC DNA]</scope>
    <source>
        <strain evidence="2">DSM 43816</strain>
    </source>
</reference>
<evidence type="ECO:0000313" key="2">
    <source>
        <dbReference type="Proteomes" id="UP000198253"/>
    </source>
</evidence>
<organism evidence="1 2">
    <name type="scientific">Micromonospora echinospora</name>
    <name type="common">Micromonospora purpurea</name>
    <dbReference type="NCBI Taxonomy" id="1877"/>
    <lineage>
        <taxon>Bacteria</taxon>
        <taxon>Bacillati</taxon>
        <taxon>Actinomycetota</taxon>
        <taxon>Actinomycetes</taxon>
        <taxon>Micromonosporales</taxon>
        <taxon>Micromonosporaceae</taxon>
        <taxon>Micromonospora</taxon>
    </lineage>
</organism>
<dbReference type="Gene3D" id="3.40.50.2000">
    <property type="entry name" value="Glycogen Phosphorylase B"/>
    <property type="match status" value="1"/>
</dbReference>
<keyword evidence="1" id="KW-0808">Transferase</keyword>
<dbReference type="PANTHER" id="PTHR12526">
    <property type="entry name" value="GLYCOSYLTRANSFERASE"/>
    <property type="match status" value="1"/>
</dbReference>
<dbReference type="RefSeq" id="WP_088979866.1">
    <property type="nucleotide sequence ID" value="NZ_LT607413.1"/>
</dbReference>
<dbReference type="GO" id="GO:0016740">
    <property type="term" value="F:transferase activity"/>
    <property type="evidence" value="ECO:0007669"/>
    <property type="project" value="UniProtKB-KW"/>
</dbReference>
<dbReference type="OrthoDB" id="6713581at2"/>
<sequence>MRNPLASVLRRATSPAVLRHRAAVRLLRGVAGTPVLPARARGALAHQLRSGMTRAGWAPADARAALAGLARTADAPTRAGLLMREATDDLAAGRTPDHLIEAVGAELAVADERYARGDRRTAARHLNRALRVLFHRALHFDQLGSPLAEDPAGFLAPLRDSAVGRALRMPRGRTTPAAPPPGDRPLRLLVLTNGNPHFLREIRQRYADHPAVELRYVHLSDDPTTAPLIRRVEPVVEHLLTGASAHGDQVETWLRPQLDWADVLFVDWCVATAALVTLVDPGTTRVVLRLHSFEALSFWPHLVDFSRVDDVVFVSDHLRELVTDVVPELLTSDAPRLHVIANAMDLHAYPRAKDPDARFTLGLVGVGAVAKDPLWAVEVLRLLRRTDPRYRLLLVGDGLRADASGAVREYHETLTRELAEWEPSGAVVRVGQVSDVPGVLTRIGVILSTSVRESFHCALVEGTASGAVPVVRDWPFFARQAHGPRTLFPAGWVVDTPAEAADRIRAETADEERWRTAGREAAGHALATWDWTVTLRRFDTLFGLPPQP</sequence>
<dbReference type="InParanoid" id="A0A1C4U953"/>
<dbReference type="SUPFAM" id="SSF53756">
    <property type="entry name" value="UDP-Glycosyltransferase/glycogen phosphorylase"/>
    <property type="match status" value="1"/>
</dbReference>
<keyword evidence="2" id="KW-1185">Reference proteome</keyword>
<dbReference type="Proteomes" id="UP000198253">
    <property type="component" value="Chromosome I"/>
</dbReference>
<evidence type="ECO:0000313" key="1">
    <source>
        <dbReference type="EMBL" id="SCE68191.1"/>
    </source>
</evidence>
<dbReference type="AlphaFoldDB" id="A0A1C4U953"/>
<dbReference type="EMBL" id="LT607413">
    <property type="protein sequence ID" value="SCE68191.1"/>
    <property type="molecule type" value="Genomic_DNA"/>
</dbReference>
<name>A0A1C4U953_MICEC</name>